<evidence type="ECO:0000256" key="2">
    <source>
        <dbReference type="ARBA" id="ARBA00022980"/>
    </source>
</evidence>
<dbReference type="VEuPathDB" id="MicrosporidiaDB:SLOPH_59"/>
<dbReference type="GO" id="GO:0006412">
    <property type="term" value="P:translation"/>
    <property type="evidence" value="ECO:0007669"/>
    <property type="project" value="InterPro"/>
</dbReference>
<reference evidence="8 9" key="2">
    <citation type="journal article" date="2023" name="Nat. Microbiol.">
        <title>CryoEM reveals that ribosomes in microsporidian spores are locked in a dimeric hibernating state.</title>
        <authorList>
            <person name="McLaren M."/>
            <person name="Conners R."/>
            <person name="Isupov M.N."/>
            <person name="Gil-Diez P."/>
            <person name="Gambelli L."/>
            <person name="Gold V.A.M."/>
            <person name="Walter A."/>
            <person name="Connell S.R."/>
            <person name="Williams B."/>
            <person name="Daum B."/>
        </authorList>
    </citation>
    <scope>STRUCTURE BY ELECTRON MICROSCOPY (2.79 ANGSTROMS)</scope>
</reference>
<evidence type="ECO:0000313" key="6">
    <source>
        <dbReference type="EMBL" id="EPR78747.1"/>
    </source>
</evidence>
<dbReference type="OMA" id="KIVALKW"/>
<dbReference type="FunCoup" id="S7WAI2">
    <property type="interactions" value="221"/>
</dbReference>
<evidence type="ECO:0007829" key="8">
    <source>
        <dbReference type="PDB" id="7QCA"/>
    </source>
</evidence>
<dbReference type="HOGENOM" id="CLU_080024_2_0_1"/>
<dbReference type="GO" id="GO:0022625">
    <property type="term" value="C:cytosolic large ribosomal subunit"/>
    <property type="evidence" value="ECO:0007669"/>
    <property type="project" value="TreeGrafter"/>
</dbReference>
<dbReference type="PDB" id="7QCA">
    <property type="method" value="EM"/>
    <property type="resolution" value="2.79 A"/>
    <property type="chains" value="LQ0=1-183"/>
</dbReference>
<keyword evidence="2 6" id="KW-0689">Ribosomal protein</keyword>
<sequence length="183" mass="21331">MLKQKMFEHYKKKAILFDESRVPRTKNVFYQSLFSLYKKVCENTENEIVHKITKRLTMSRTERHPLKLSNIIEQANGKEIVVFVGKVLDDDKILEIPKITIVALKISKQAKEKLTLNGGEFYTLDKLFYISKDLKDVALVKGDKNNRKCTRYFGASGDKGSETYPRTRKGARRGERRIKNKKK</sequence>
<dbReference type="PDB" id="8P60">
    <property type="method" value="EM"/>
    <property type="resolution" value="14.30 A"/>
    <property type="chains" value="KQ0/LQ0=1-183"/>
</dbReference>
<feature type="region of interest" description="Disordered" evidence="4">
    <location>
        <begin position="154"/>
        <end position="183"/>
    </location>
</feature>
<proteinExistence type="evidence at protein level"/>
<comment type="similarity">
    <text evidence="1">Belongs to the eukaryotic ribosomal protein eL18 family.</text>
</comment>
<gene>
    <name evidence="6" type="ORF">SLOPH_59</name>
</gene>
<dbReference type="Pfam" id="PF17135">
    <property type="entry name" value="Ribosomal_L18"/>
    <property type="match status" value="1"/>
</dbReference>
<evidence type="ECO:0000256" key="4">
    <source>
        <dbReference type="SAM" id="MobiDB-lite"/>
    </source>
</evidence>
<dbReference type="EMDB" id="EMD-13892"/>
<feature type="domain" description="Large ribosomal subunit protein uL15/eL18" evidence="5">
    <location>
        <begin position="19"/>
        <end position="177"/>
    </location>
</feature>
<dbReference type="GO" id="GO:0003735">
    <property type="term" value="F:structural constituent of ribosome"/>
    <property type="evidence" value="ECO:0007669"/>
    <property type="project" value="InterPro"/>
</dbReference>
<organism evidence="6 7">
    <name type="scientific">Spraguea lophii (strain 42_110)</name>
    <name type="common">Microsporidian parasite</name>
    <dbReference type="NCBI Taxonomy" id="1358809"/>
    <lineage>
        <taxon>Eukaryota</taxon>
        <taxon>Fungi</taxon>
        <taxon>Fungi incertae sedis</taxon>
        <taxon>Microsporidia</taxon>
        <taxon>Spragueidae</taxon>
        <taxon>Spraguea</taxon>
    </lineage>
</organism>
<evidence type="ECO:0000313" key="7">
    <source>
        <dbReference type="Proteomes" id="UP000014978"/>
    </source>
</evidence>
<comment type="caution">
    <text evidence="6">The sequence shown here is derived from an EMBL/GenBank/DDBJ whole genome shotgun (WGS) entry which is preliminary data.</text>
</comment>
<name>S7WAI2_SPRLO</name>
<evidence type="ECO:0000259" key="5">
    <source>
        <dbReference type="Pfam" id="PF17135"/>
    </source>
</evidence>
<keyword evidence="8 9" id="KW-0002">3D-structure</keyword>
<accession>S7WAI2</accession>
<dbReference type="EMBL" id="ATCN01000576">
    <property type="protein sequence ID" value="EPR78747.1"/>
    <property type="molecule type" value="Genomic_DNA"/>
</dbReference>
<dbReference type="InParanoid" id="S7WAI2"/>
<dbReference type="EMDB" id="EMD-17448"/>
<evidence type="ECO:0000256" key="3">
    <source>
        <dbReference type="ARBA" id="ARBA00023274"/>
    </source>
</evidence>
<dbReference type="GO" id="GO:0003723">
    <property type="term" value="F:RNA binding"/>
    <property type="evidence" value="ECO:0007669"/>
    <property type="project" value="TreeGrafter"/>
</dbReference>
<dbReference type="EMDB" id="EMD-17457"/>
<evidence type="ECO:0000256" key="1">
    <source>
        <dbReference type="ARBA" id="ARBA00006815"/>
    </source>
</evidence>
<dbReference type="OrthoDB" id="6353017at2759"/>
<keyword evidence="3" id="KW-0687">Ribonucleoprotein</keyword>
<dbReference type="InterPro" id="IPR036227">
    <property type="entry name" value="Ribosomal_uL15/eL18_sf"/>
</dbReference>
<dbReference type="PANTHER" id="PTHR10934">
    <property type="entry name" value="60S RIBOSOMAL PROTEIN L18"/>
    <property type="match status" value="1"/>
</dbReference>
<dbReference type="Gene3D" id="3.100.10.10">
    <property type="match status" value="1"/>
</dbReference>
<dbReference type="SUPFAM" id="SSF52080">
    <property type="entry name" value="Ribosomal proteins L15p and L18e"/>
    <property type="match status" value="1"/>
</dbReference>
<dbReference type="PDB" id="8P5D">
    <property type="method" value="EM"/>
    <property type="resolution" value="10.80 A"/>
    <property type="chains" value="LQ0=1-183"/>
</dbReference>
<dbReference type="Proteomes" id="UP000014978">
    <property type="component" value="Unassembled WGS sequence"/>
</dbReference>
<dbReference type="STRING" id="1358809.S7WAI2"/>
<dbReference type="PANTHER" id="PTHR10934:SF2">
    <property type="entry name" value="LARGE RIBOSOMAL SUBUNIT PROTEIN EL18"/>
    <property type="match status" value="1"/>
</dbReference>
<dbReference type="AlphaFoldDB" id="S7WAI2"/>
<dbReference type="InterPro" id="IPR021131">
    <property type="entry name" value="Ribosomal_uL15/eL18"/>
</dbReference>
<evidence type="ECO:0007829" key="9">
    <source>
        <dbReference type="PDB" id="8P5D"/>
    </source>
</evidence>
<reference evidence="7" key="1">
    <citation type="journal article" date="2013" name="PLoS Genet.">
        <title>The genome of Spraguea lophii and the basis of host-microsporidian interactions.</title>
        <authorList>
            <person name="Campbell S.E."/>
            <person name="Williams T.A."/>
            <person name="Yousuf A."/>
            <person name="Soanes D.M."/>
            <person name="Paszkiewicz K.H."/>
            <person name="Williams B.A.P."/>
        </authorList>
    </citation>
    <scope>NUCLEOTIDE SEQUENCE [LARGE SCALE GENOMIC DNA]</scope>
    <source>
        <strain evidence="7">42_110</strain>
    </source>
</reference>
<feature type="compositionally biased region" description="Basic residues" evidence="4">
    <location>
        <begin position="166"/>
        <end position="183"/>
    </location>
</feature>
<protein>
    <submittedName>
        <fullName evidence="6">60S ribosomal protein L18</fullName>
    </submittedName>
</protein>
<keyword evidence="7" id="KW-1185">Reference proteome</keyword>
<dbReference type="InterPro" id="IPR000039">
    <property type="entry name" value="Ribosomal_eL18"/>
</dbReference>